<reference evidence="2" key="1">
    <citation type="submission" date="2021-02" db="EMBL/GenBank/DDBJ databases">
        <authorList>
            <person name="Nowell W R."/>
        </authorList>
    </citation>
    <scope>NUCLEOTIDE SEQUENCE</scope>
</reference>
<dbReference type="EMBL" id="CAJNOE010000493">
    <property type="protein sequence ID" value="CAF1243454.1"/>
    <property type="molecule type" value="Genomic_DNA"/>
</dbReference>
<comment type="caution">
    <text evidence="2">The sequence shown here is derived from an EMBL/GenBank/DDBJ whole genome shotgun (WGS) entry which is preliminary data.</text>
</comment>
<dbReference type="AlphaFoldDB" id="A0A814ZM07"/>
<dbReference type="Proteomes" id="UP000663860">
    <property type="component" value="Unassembled WGS sequence"/>
</dbReference>
<accession>A0A814ZM07</accession>
<protein>
    <submittedName>
        <fullName evidence="2">Uncharacterized protein</fullName>
    </submittedName>
</protein>
<organism evidence="2 3">
    <name type="scientific">Adineta steineri</name>
    <dbReference type="NCBI Taxonomy" id="433720"/>
    <lineage>
        <taxon>Eukaryota</taxon>
        <taxon>Metazoa</taxon>
        <taxon>Spiralia</taxon>
        <taxon>Gnathifera</taxon>
        <taxon>Rotifera</taxon>
        <taxon>Eurotatoria</taxon>
        <taxon>Bdelloidea</taxon>
        <taxon>Adinetida</taxon>
        <taxon>Adinetidae</taxon>
        <taxon>Adineta</taxon>
    </lineage>
</organism>
<evidence type="ECO:0000313" key="3">
    <source>
        <dbReference type="Proteomes" id="UP000663860"/>
    </source>
</evidence>
<feature type="region of interest" description="Disordered" evidence="1">
    <location>
        <begin position="41"/>
        <end position="62"/>
    </location>
</feature>
<gene>
    <name evidence="2" type="ORF">IZO911_LOCUS30931</name>
</gene>
<evidence type="ECO:0000313" key="2">
    <source>
        <dbReference type="EMBL" id="CAF1243454.1"/>
    </source>
</evidence>
<sequence>MDTNMDAMSSTLLHMRQQLNDSHRQITILNEENTRLKTLCQSTNNPLNTPNGTTHTASTTKRERQIIILPNKENYQ</sequence>
<proteinExistence type="predicted"/>
<feature type="compositionally biased region" description="Low complexity" evidence="1">
    <location>
        <begin position="43"/>
        <end position="56"/>
    </location>
</feature>
<name>A0A814ZM07_9BILA</name>
<evidence type="ECO:0000256" key="1">
    <source>
        <dbReference type="SAM" id="MobiDB-lite"/>
    </source>
</evidence>